<sequence>MTTTNVELLAIYDGNFRDAPISVGSQLMESLSSTILVNPELLPEGWQFEEVLPVALPPFPLGDLNLGRSGQPVFVHTELSSFPELSNVWHPTRIDYFDLTSAAKDRKAHHTKDYCSDAKEKLRLVTHPPFELPALMKTVLDGKGIAPRFLGHVTEAGRVVGFLLEWIEGVRPADVSDLGTCIGVLQRLHDILGRDPYYDYDYDSEDEGAHEWDPFGLSKLVLDNY</sequence>
<dbReference type="Proteomes" id="UP000293360">
    <property type="component" value="Unassembled WGS sequence"/>
</dbReference>
<gene>
    <name evidence="1" type="ORF">DL764_001559</name>
</gene>
<organism evidence="1 2">
    <name type="scientific">Monosporascus ibericus</name>
    <dbReference type="NCBI Taxonomy" id="155417"/>
    <lineage>
        <taxon>Eukaryota</taxon>
        <taxon>Fungi</taxon>
        <taxon>Dikarya</taxon>
        <taxon>Ascomycota</taxon>
        <taxon>Pezizomycotina</taxon>
        <taxon>Sordariomycetes</taxon>
        <taxon>Xylariomycetidae</taxon>
        <taxon>Xylariales</taxon>
        <taxon>Xylariales incertae sedis</taxon>
        <taxon>Monosporascus</taxon>
    </lineage>
</organism>
<evidence type="ECO:0008006" key="3">
    <source>
        <dbReference type="Google" id="ProtNLM"/>
    </source>
</evidence>
<name>A0A4Q4TQJ6_9PEZI</name>
<dbReference type="EMBL" id="QJNU01000050">
    <property type="protein sequence ID" value="RYP08948.1"/>
    <property type="molecule type" value="Genomic_DNA"/>
</dbReference>
<protein>
    <recommendedName>
        <fullName evidence="3">Aminoglycoside phosphotransferase domain-containing protein</fullName>
    </recommendedName>
</protein>
<evidence type="ECO:0000313" key="2">
    <source>
        <dbReference type="Proteomes" id="UP000293360"/>
    </source>
</evidence>
<dbReference type="AlphaFoldDB" id="A0A4Q4TQJ6"/>
<keyword evidence="2" id="KW-1185">Reference proteome</keyword>
<proteinExistence type="predicted"/>
<dbReference type="STRING" id="155417.A0A4Q4TQJ6"/>
<accession>A0A4Q4TQJ6</accession>
<dbReference type="OrthoDB" id="2687876at2759"/>
<evidence type="ECO:0000313" key="1">
    <source>
        <dbReference type="EMBL" id="RYP08948.1"/>
    </source>
</evidence>
<comment type="caution">
    <text evidence="1">The sequence shown here is derived from an EMBL/GenBank/DDBJ whole genome shotgun (WGS) entry which is preliminary data.</text>
</comment>
<reference evidence="1 2" key="1">
    <citation type="submission" date="2018-06" db="EMBL/GenBank/DDBJ databases">
        <title>Complete Genomes of Monosporascus.</title>
        <authorList>
            <person name="Robinson A.J."/>
            <person name="Natvig D.O."/>
        </authorList>
    </citation>
    <scope>NUCLEOTIDE SEQUENCE [LARGE SCALE GENOMIC DNA]</scope>
    <source>
        <strain evidence="1 2">CBS 110550</strain>
    </source>
</reference>